<dbReference type="STRING" id="688867.SAMN05660236_4605"/>
<reference evidence="1 2" key="1">
    <citation type="submission" date="2017-02" db="EMBL/GenBank/DDBJ databases">
        <authorList>
            <person name="Peterson S.W."/>
        </authorList>
    </citation>
    <scope>NUCLEOTIDE SEQUENCE [LARGE SCALE GENOMIC DNA]</scope>
    <source>
        <strain evidence="1 2">DSM 25262</strain>
    </source>
</reference>
<name>A0A1T5M733_9BACT</name>
<gene>
    <name evidence="1" type="ORF">SAMN05660236_4605</name>
</gene>
<evidence type="ECO:0000313" key="2">
    <source>
        <dbReference type="Proteomes" id="UP000190961"/>
    </source>
</evidence>
<dbReference type="AlphaFoldDB" id="A0A1T5M733"/>
<dbReference type="SUPFAM" id="SSF69754">
    <property type="entry name" value="Ribosome binding protein Y (YfiA homologue)"/>
    <property type="match status" value="1"/>
</dbReference>
<accession>A0A1T5M733</accession>
<dbReference type="OrthoDB" id="9808702at2"/>
<evidence type="ECO:0000313" key="1">
    <source>
        <dbReference type="EMBL" id="SKC83955.1"/>
    </source>
</evidence>
<organism evidence="1 2">
    <name type="scientific">Ohtaekwangia koreensis</name>
    <dbReference type="NCBI Taxonomy" id="688867"/>
    <lineage>
        <taxon>Bacteria</taxon>
        <taxon>Pseudomonadati</taxon>
        <taxon>Bacteroidota</taxon>
        <taxon>Cytophagia</taxon>
        <taxon>Cytophagales</taxon>
        <taxon>Fulvivirgaceae</taxon>
        <taxon>Ohtaekwangia</taxon>
    </lineage>
</organism>
<dbReference type="InterPro" id="IPR003489">
    <property type="entry name" value="RHF/RaiA"/>
</dbReference>
<dbReference type="Gene3D" id="3.30.160.100">
    <property type="entry name" value="Ribosome hibernation promotion factor-like"/>
    <property type="match status" value="1"/>
</dbReference>
<keyword evidence="2" id="KW-1185">Reference proteome</keyword>
<sequence length="97" mass="11153">MKIIIQTPDFKARQTLIDFVEEKVGKLESLSDRILEGRVNLKLDNSETGENKICEIKLVIPGHDLFASRQSDTFENAVQQSIDAVKHQLERWKDSKK</sequence>
<protein>
    <submittedName>
        <fullName evidence="1">Putative sigma-54 modulation protein</fullName>
    </submittedName>
</protein>
<dbReference type="Pfam" id="PF02482">
    <property type="entry name" value="Ribosomal_S30AE"/>
    <property type="match status" value="1"/>
</dbReference>
<dbReference type="RefSeq" id="WP_079689113.1">
    <property type="nucleotide sequence ID" value="NZ_FUZU01000003.1"/>
</dbReference>
<dbReference type="Proteomes" id="UP000190961">
    <property type="component" value="Unassembled WGS sequence"/>
</dbReference>
<dbReference type="EMBL" id="FUZU01000003">
    <property type="protein sequence ID" value="SKC83955.1"/>
    <property type="molecule type" value="Genomic_DNA"/>
</dbReference>
<dbReference type="InterPro" id="IPR036567">
    <property type="entry name" value="RHF-like"/>
</dbReference>
<proteinExistence type="predicted"/>